<dbReference type="InterPro" id="IPR043131">
    <property type="entry name" value="BCAT-like_N"/>
</dbReference>
<keyword evidence="8 14" id="KW-0032">Aminotransferase</keyword>
<keyword evidence="15" id="KW-1185">Reference proteome</keyword>
<evidence type="ECO:0000256" key="1">
    <source>
        <dbReference type="ARBA" id="ARBA00001933"/>
    </source>
</evidence>
<evidence type="ECO:0000256" key="6">
    <source>
        <dbReference type="ARBA" id="ARBA00009320"/>
    </source>
</evidence>
<reference evidence="15" key="1">
    <citation type="journal article" date="2019" name="Int. J. Syst. Evol. Microbiol.">
        <title>The Global Catalogue of Microorganisms (GCM) 10K type strain sequencing project: providing services to taxonomists for standard genome sequencing and annotation.</title>
        <authorList>
            <consortium name="The Broad Institute Genomics Platform"/>
            <consortium name="The Broad Institute Genome Sequencing Center for Infectious Disease"/>
            <person name="Wu L."/>
            <person name="Ma J."/>
        </authorList>
    </citation>
    <scope>NUCLEOTIDE SEQUENCE [LARGE SCALE GENOMIC DNA]</scope>
    <source>
        <strain evidence="15">CECT 7956</strain>
    </source>
</reference>
<dbReference type="Gene3D" id="3.20.10.10">
    <property type="entry name" value="D-amino Acid Aminotransferase, subunit A, domain 2"/>
    <property type="match status" value="1"/>
</dbReference>
<dbReference type="EC" id="2.6.1.42" evidence="7"/>
<comment type="catalytic activity">
    <reaction evidence="13">
        <text>L-leucine + 2-oxoglutarate = 4-methyl-2-oxopentanoate + L-glutamate</text>
        <dbReference type="Rhea" id="RHEA:18321"/>
        <dbReference type="ChEBI" id="CHEBI:16810"/>
        <dbReference type="ChEBI" id="CHEBI:17865"/>
        <dbReference type="ChEBI" id="CHEBI:29985"/>
        <dbReference type="ChEBI" id="CHEBI:57427"/>
        <dbReference type="EC" id="2.6.1.42"/>
    </reaction>
</comment>
<dbReference type="SUPFAM" id="SSF56752">
    <property type="entry name" value="D-aminoacid aminotransferase-like PLP-dependent enzymes"/>
    <property type="match status" value="1"/>
</dbReference>
<evidence type="ECO:0000256" key="8">
    <source>
        <dbReference type="ARBA" id="ARBA00022576"/>
    </source>
</evidence>
<keyword evidence="9 14" id="KW-0808">Transferase</keyword>
<evidence type="ECO:0000313" key="14">
    <source>
        <dbReference type="EMBL" id="MFC3811027.1"/>
    </source>
</evidence>
<dbReference type="PANTHER" id="PTHR42825">
    <property type="entry name" value="AMINO ACID AMINOTRANSFERASE"/>
    <property type="match status" value="1"/>
</dbReference>
<comment type="pathway">
    <text evidence="4">Amino-acid biosynthesis; L-valine biosynthesis; L-valine from pyruvate: step 4/4.</text>
</comment>
<evidence type="ECO:0000256" key="2">
    <source>
        <dbReference type="ARBA" id="ARBA00003109"/>
    </source>
</evidence>
<evidence type="ECO:0000256" key="9">
    <source>
        <dbReference type="ARBA" id="ARBA00022679"/>
    </source>
</evidence>
<dbReference type="CDD" id="cd01557">
    <property type="entry name" value="BCAT_beta_family"/>
    <property type="match status" value="1"/>
</dbReference>
<dbReference type="EMBL" id="JBHRYQ010000001">
    <property type="protein sequence ID" value="MFC3811027.1"/>
    <property type="molecule type" value="Genomic_DNA"/>
</dbReference>
<evidence type="ECO:0000256" key="4">
    <source>
        <dbReference type="ARBA" id="ARBA00004931"/>
    </source>
</evidence>
<dbReference type="Proteomes" id="UP001595616">
    <property type="component" value="Unassembled WGS sequence"/>
</dbReference>
<proteinExistence type="inferred from homology"/>
<dbReference type="InterPro" id="IPR043132">
    <property type="entry name" value="BCAT-like_C"/>
</dbReference>
<evidence type="ECO:0000313" key="15">
    <source>
        <dbReference type="Proteomes" id="UP001595616"/>
    </source>
</evidence>
<comment type="cofactor">
    <cofactor evidence="1">
        <name>pyridoxal 5'-phosphate</name>
        <dbReference type="ChEBI" id="CHEBI:597326"/>
    </cofactor>
</comment>
<sequence length="355" mass="39470">MATETLNIKVTKTKESKISQFDPNNISFGTVFTDHMLVADCINGEWQTPEIVPYGEIAYNPALASLHYGQSIFEGMKAFKNEADEVLMFRPLENFKRFNISAERMCMAQVPEEIFINGLEELLKIDAAWVPKGEENSLYLRPFMFASDVYLGVRPSQNYRFMIIMSPAGQYYATPPKVKVETEFIRSAEGGVGYAKCAGNYAASLYPAKLAAEQGYTQLLWTDAKEHKYFEESGTMNVMFVKEGKIVTPKVSTTILKGITRDTLLQLAQSMGIEIEERQVSVAEIIEGITAGTVSEVFGVGTAVVVSPFAAIGFEGTDYKLAEINENSVSNKLKKALNDIRTGKIADTFGWVWKV</sequence>
<protein>
    <recommendedName>
        <fullName evidence="7">branched-chain-amino-acid transaminase</fullName>
        <ecNumber evidence="7">2.6.1.42</ecNumber>
    </recommendedName>
</protein>
<name>A0ABV7YYL2_9BACT</name>
<comment type="function">
    <text evidence="2">Acts on leucine, isoleucine and valine.</text>
</comment>
<dbReference type="InterPro" id="IPR005786">
    <property type="entry name" value="B_amino_transII"/>
</dbReference>
<dbReference type="InterPro" id="IPR036038">
    <property type="entry name" value="Aminotransferase-like"/>
</dbReference>
<comment type="similarity">
    <text evidence="6">Belongs to the class-IV pyridoxal-phosphate-dependent aminotransferase family.</text>
</comment>
<comment type="catalytic activity">
    <reaction evidence="11">
        <text>L-valine + 2-oxoglutarate = 3-methyl-2-oxobutanoate + L-glutamate</text>
        <dbReference type="Rhea" id="RHEA:24813"/>
        <dbReference type="ChEBI" id="CHEBI:11851"/>
        <dbReference type="ChEBI" id="CHEBI:16810"/>
        <dbReference type="ChEBI" id="CHEBI:29985"/>
        <dbReference type="ChEBI" id="CHEBI:57762"/>
        <dbReference type="EC" id="2.6.1.42"/>
    </reaction>
</comment>
<dbReference type="InterPro" id="IPR001544">
    <property type="entry name" value="Aminotrans_IV"/>
</dbReference>
<evidence type="ECO:0000256" key="5">
    <source>
        <dbReference type="ARBA" id="ARBA00005072"/>
    </source>
</evidence>
<evidence type="ECO:0000256" key="11">
    <source>
        <dbReference type="ARBA" id="ARBA00048212"/>
    </source>
</evidence>
<dbReference type="PIRSF" id="PIRSF006468">
    <property type="entry name" value="BCAT1"/>
    <property type="match status" value="1"/>
</dbReference>
<comment type="pathway">
    <text evidence="3">Amino-acid biosynthesis; L-isoleucine biosynthesis; L-isoleucine from 2-oxobutanoate: step 4/4.</text>
</comment>
<gene>
    <name evidence="14" type="ORF">ACFOOI_10205</name>
</gene>
<dbReference type="PANTHER" id="PTHR42825:SF7">
    <property type="entry name" value="BRANCHED-CHAIN-AMINO-ACID AMINOTRANSFERASE"/>
    <property type="match status" value="1"/>
</dbReference>
<dbReference type="NCBIfam" id="NF009897">
    <property type="entry name" value="PRK13357.1"/>
    <property type="match status" value="1"/>
</dbReference>
<evidence type="ECO:0000256" key="12">
    <source>
        <dbReference type="ARBA" id="ARBA00048798"/>
    </source>
</evidence>
<dbReference type="Pfam" id="PF01063">
    <property type="entry name" value="Aminotran_4"/>
    <property type="match status" value="1"/>
</dbReference>
<evidence type="ECO:0000256" key="13">
    <source>
        <dbReference type="ARBA" id="ARBA00049229"/>
    </source>
</evidence>
<dbReference type="GO" id="GO:0004084">
    <property type="term" value="F:branched-chain-amino-acid transaminase activity"/>
    <property type="evidence" value="ECO:0007669"/>
    <property type="project" value="UniProtKB-EC"/>
</dbReference>
<keyword evidence="10" id="KW-0663">Pyridoxal phosphate</keyword>
<accession>A0ABV7YYL2</accession>
<dbReference type="RefSeq" id="WP_379837663.1">
    <property type="nucleotide sequence ID" value="NZ_JBHRYQ010000001.1"/>
</dbReference>
<comment type="catalytic activity">
    <reaction evidence="12">
        <text>L-isoleucine + 2-oxoglutarate = (S)-3-methyl-2-oxopentanoate + L-glutamate</text>
        <dbReference type="Rhea" id="RHEA:24801"/>
        <dbReference type="ChEBI" id="CHEBI:16810"/>
        <dbReference type="ChEBI" id="CHEBI:29985"/>
        <dbReference type="ChEBI" id="CHEBI:35146"/>
        <dbReference type="ChEBI" id="CHEBI:58045"/>
        <dbReference type="EC" id="2.6.1.42"/>
    </reaction>
</comment>
<comment type="caution">
    <text evidence="14">The sequence shown here is derived from an EMBL/GenBank/DDBJ whole genome shotgun (WGS) entry which is preliminary data.</text>
</comment>
<evidence type="ECO:0000256" key="3">
    <source>
        <dbReference type="ARBA" id="ARBA00004824"/>
    </source>
</evidence>
<organism evidence="14 15">
    <name type="scientific">Lacihabitans lacunae</name>
    <dbReference type="NCBI Taxonomy" id="1028214"/>
    <lineage>
        <taxon>Bacteria</taxon>
        <taxon>Pseudomonadati</taxon>
        <taxon>Bacteroidota</taxon>
        <taxon>Cytophagia</taxon>
        <taxon>Cytophagales</taxon>
        <taxon>Leadbetterellaceae</taxon>
        <taxon>Lacihabitans</taxon>
    </lineage>
</organism>
<dbReference type="NCBIfam" id="TIGR01123">
    <property type="entry name" value="ilvE_II"/>
    <property type="match status" value="1"/>
</dbReference>
<evidence type="ECO:0000256" key="7">
    <source>
        <dbReference type="ARBA" id="ARBA00013053"/>
    </source>
</evidence>
<dbReference type="Gene3D" id="3.30.470.10">
    <property type="match status" value="1"/>
</dbReference>
<dbReference type="InterPro" id="IPR033939">
    <property type="entry name" value="BCAT_family"/>
</dbReference>
<evidence type="ECO:0000256" key="10">
    <source>
        <dbReference type="ARBA" id="ARBA00022898"/>
    </source>
</evidence>
<comment type="pathway">
    <text evidence="5">Amino-acid biosynthesis; L-leucine biosynthesis; L-leucine from 3-methyl-2-oxobutanoate: step 4/4.</text>
</comment>